<evidence type="ECO:0000256" key="6">
    <source>
        <dbReference type="SAM" id="Phobius"/>
    </source>
</evidence>
<dbReference type="InterPro" id="IPR043203">
    <property type="entry name" value="VGCC_Ca_Na"/>
</dbReference>
<sequence>MEEKPSLPRSKLPSERADDTVVNILRGIVGSRAFDFTITSVILLQAVALALEATPALYSNNNGERTNDAARLFGTVHTAVVMVFIVEAGMRLGALCPKPQDYFKDGWNSFDFAVIVLSLIPVTGPFATIARLIRLLRVTRLVTKSKELRAIVSTLVRSIPSIFNILILLGMLFFIYAIIGYHLFSNVDPQRWSSFLASLTTLFQVITLEGWIDITEPIVSQLGPLYWLYFATFIVIGTFIIINLFISVIVRKSEEAYKQLQLESGTPLTQQEIAEELREIHRILEELERRISRQDDDSKNGSDRIDKN</sequence>
<dbReference type="OrthoDB" id="11591at2157"/>
<dbReference type="RefSeq" id="WP_015019361.1">
    <property type="nucleotide sequence ID" value="NC_018719.1"/>
</dbReference>
<dbReference type="PANTHER" id="PTHR10037:SF62">
    <property type="entry name" value="SODIUM CHANNEL PROTEIN 60E"/>
    <property type="match status" value="1"/>
</dbReference>
<dbReference type="Pfam" id="PF00520">
    <property type="entry name" value="Ion_trans"/>
    <property type="match status" value="1"/>
</dbReference>
<feature type="transmembrane region" description="Helical" evidence="6">
    <location>
        <begin position="112"/>
        <end position="133"/>
    </location>
</feature>
<dbReference type="InParanoid" id="K0IN63"/>
<keyword evidence="3 6" id="KW-1133">Transmembrane helix</keyword>
<organism evidence="8 9">
    <name type="scientific">Nitrososphaera gargensis (strain Ga9.2)</name>
    <dbReference type="NCBI Taxonomy" id="1237085"/>
    <lineage>
        <taxon>Archaea</taxon>
        <taxon>Nitrososphaerota</taxon>
        <taxon>Nitrososphaeria</taxon>
        <taxon>Nitrososphaerales</taxon>
        <taxon>Nitrososphaeraceae</taxon>
        <taxon>Nitrososphaera</taxon>
    </lineage>
</organism>
<dbReference type="Proteomes" id="UP000008037">
    <property type="component" value="Chromosome"/>
</dbReference>
<name>K0IN63_NITGG</name>
<comment type="subcellular location">
    <subcellularLocation>
        <location evidence="1">Membrane</location>
        <topology evidence="1">Multi-pass membrane protein</topology>
    </subcellularLocation>
</comment>
<proteinExistence type="predicted"/>
<feature type="transmembrane region" description="Helical" evidence="6">
    <location>
        <begin position="70"/>
        <end position="92"/>
    </location>
</feature>
<reference evidence="8 9" key="1">
    <citation type="journal article" date="2012" name="Environ. Microbiol.">
        <title>The genome of the ammonia-oxidizing Candidatus Nitrososphaera gargensis: insights into metabolic versatility and environmental adaptations.</title>
        <authorList>
            <person name="Spang A."/>
            <person name="Poehlein A."/>
            <person name="Offre P."/>
            <person name="Zumbragel S."/>
            <person name="Haider S."/>
            <person name="Rychlik N."/>
            <person name="Nowka B."/>
            <person name="Schmeisser C."/>
            <person name="Lebedeva E.V."/>
            <person name="Rattei T."/>
            <person name="Bohm C."/>
            <person name="Schmid M."/>
            <person name="Galushko A."/>
            <person name="Hatzenpichler R."/>
            <person name="Weinmaier T."/>
            <person name="Daniel R."/>
            <person name="Schleper C."/>
            <person name="Spieck E."/>
            <person name="Streit W."/>
            <person name="Wagner M."/>
        </authorList>
    </citation>
    <scope>NUCLEOTIDE SEQUENCE [LARGE SCALE GENOMIC DNA]</scope>
    <source>
        <strain evidence="9">Ga9.2</strain>
    </source>
</reference>
<evidence type="ECO:0000256" key="4">
    <source>
        <dbReference type="ARBA" id="ARBA00023136"/>
    </source>
</evidence>
<dbReference type="InterPro" id="IPR005821">
    <property type="entry name" value="Ion_trans_dom"/>
</dbReference>
<evidence type="ECO:0000256" key="3">
    <source>
        <dbReference type="ARBA" id="ARBA00022989"/>
    </source>
</evidence>
<dbReference type="STRING" id="1237085.Ngar_c18920"/>
<dbReference type="InterPro" id="IPR027359">
    <property type="entry name" value="Volt_channel_dom_sf"/>
</dbReference>
<feature type="transmembrane region" description="Helical" evidence="6">
    <location>
        <begin position="226"/>
        <end position="250"/>
    </location>
</feature>
<accession>K0IN63</accession>
<evidence type="ECO:0000256" key="2">
    <source>
        <dbReference type="ARBA" id="ARBA00022692"/>
    </source>
</evidence>
<evidence type="ECO:0000256" key="1">
    <source>
        <dbReference type="ARBA" id="ARBA00004141"/>
    </source>
</evidence>
<dbReference type="GO" id="GO:0005248">
    <property type="term" value="F:voltage-gated sodium channel activity"/>
    <property type="evidence" value="ECO:0007669"/>
    <property type="project" value="TreeGrafter"/>
</dbReference>
<dbReference type="GO" id="GO:0001518">
    <property type="term" value="C:voltage-gated sodium channel complex"/>
    <property type="evidence" value="ECO:0007669"/>
    <property type="project" value="TreeGrafter"/>
</dbReference>
<dbReference type="AlphaFoldDB" id="K0IN63"/>
<feature type="coiled-coil region" evidence="5">
    <location>
        <begin position="270"/>
        <end position="304"/>
    </location>
</feature>
<dbReference type="PANTHER" id="PTHR10037">
    <property type="entry name" value="VOLTAGE-GATED CATION CHANNEL CALCIUM AND SODIUM"/>
    <property type="match status" value="1"/>
</dbReference>
<evidence type="ECO:0000313" key="9">
    <source>
        <dbReference type="Proteomes" id="UP000008037"/>
    </source>
</evidence>
<dbReference type="Gene3D" id="1.10.287.70">
    <property type="match status" value="1"/>
</dbReference>
<feature type="domain" description="Ion transport" evidence="7">
    <location>
        <begin position="32"/>
        <end position="260"/>
    </location>
</feature>
<keyword evidence="5" id="KW-0175">Coiled coil</keyword>
<keyword evidence="9" id="KW-1185">Reference proteome</keyword>
<keyword evidence="4 6" id="KW-0472">Membrane</keyword>
<evidence type="ECO:0000256" key="5">
    <source>
        <dbReference type="SAM" id="Coils"/>
    </source>
</evidence>
<dbReference type="HOGENOM" id="CLU_055047_0_1_2"/>
<gene>
    <name evidence="8" type="ordered locus">Ngar_c18920</name>
</gene>
<dbReference type="SUPFAM" id="SSF81324">
    <property type="entry name" value="Voltage-gated potassium channels"/>
    <property type="match status" value="1"/>
</dbReference>
<dbReference type="GeneID" id="13795755"/>
<keyword evidence="2 6" id="KW-0812">Transmembrane</keyword>
<dbReference type="EMBL" id="CP002408">
    <property type="protein sequence ID" value="AFU58824.1"/>
    <property type="molecule type" value="Genomic_DNA"/>
</dbReference>
<dbReference type="KEGG" id="nga:Ngar_c18920"/>
<dbReference type="BioCyc" id="CNIT1237085:G1324-1890-MONOMER"/>
<feature type="transmembrane region" description="Helical" evidence="6">
    <location>
        <begin position="36"/>
        <end position="58"/>
    </location>
</feature>
<protein>
    <submittedName>
        <fullName evidence="8">Putative ion transport protein</fullName>
    </submittedName>
</protein>
<evidence type="ECO:0000259" key="7">
    <source>
        <dbReference type="Pfam" id="PF00520"/>
    </source>
</evidence>
<dbReference type="Gene3D" id="1.20.120.350">
    <property type="entry name" value="Voltage-gated potassium channels. Chain C"/>
    <property type="match status" value="1"/>
</dbReference>
<feature type="transmembrane region" description="Helical" evidence="6">
    <location>
        <begin position="154"/>
        <end position="179"/>
    </location>
</feature>
<evidence type="ECO:0000313" key="8">
    <source>
        <dbReference type="EMBL" id="AFU58824.1"/>
    </source>
</evidence>